<evidence type="ECO:0000313" key="3">
    <source>
        <dbReference type="Proteomes" id="UP000324233"/>
    </source>
</evidence>
<dbReference type="PANTHER" id="PTHR46211:SF1">
    <property type="entry name" value="GLYCEROPHOSPHODIESTER PHOSPHODIESTERASE, CYTOPLASMIC"/>
    <property type="match status" value="1"/>
</dbReference>
<gene>
    <name evidence="2" type="primary">glpQ_1</name>
    <name evidence="2" type="ORF">OJF2_25640</name>
</gene>
<dbReference type="SUPFAM" id="SSF51695">
    <property type="entry name" value="PLC-like phosphodiesterases"/>
    <property type="match status" value="1"/>
</dbReference>
<organism evidence="2 3">
    <name type="scientific">Aquisphaera giovannonii</name>
    <dbReference type="NCBI Taxonomy" id="406548"/>
    <lineage>
        <taxon>Bacteria</taxon>
        <taxon>Pseudomonadati</taxon>
        <taxon>Planctomycetota</taxon>
        <taxon>Planctomycetia</taxon>
        <taxon>Isosphaerales</taxon>
        <taxon>Isosphaeraceae</taxon>
        <taxon>Aquisphaera</taxon>
    </lineage>
</organism>
<dbReference type="KEGG" id="agv:OJF2_25640"/>
<evidence type="ECO:0000259" key="1">
    <source>
        <dbReference type="PROSITE" id="PS51704"/>
    </source>
</evidence>
<dbReference type="RefSeq" id="WP_168221754.1">
    <property type="nucleotide sequence ID" value="NZ_CP042997.1"/>
</dbReference>
<reference evidence="2 3" key="1">
    <citation type="submission" date="2019-08" db="EMBL/GenBank/DDBJ databases">
        <title>Deep-cultivation of Planctomycetes and their phenomic and genomic characterization uncovers novel biology.</title>
        <authorList>
            <person name="Wiegand S."/>
            <person name="Jogler M."/>
            <person name="Boedeker C."/>
            <person name="Pinto D."/>
            <person name="Vollmers J."/>
            <person name="Rivas-Marin E."/>
            <person name="Kohn T."/>
            <person name="Peeters S.H."/>
            <person name="Heuer A."/>
            <person name="Rast P."/>
            <person name="Oberbeckmann S."/>
            <person name="Bunk B."/>
            <person name="Jeske O."/>
            <person name="Meyerdierks A."/>
            <person name="Storesund J.E."/>
            <person name="Kallscheuer N."/>
            <person name="Luecker S."/>
            <person name="Lage O.M."/>
            <person name="Pohl T."/>
            <person name="Merkel B.J."/>
            <person name="Hornburger P."/>
            <person name="Mueller R.-W."/>
            <person name="Bruemmer F."/>
            <person name="Labrenz M."/>
            <person name="Spormann A.M."/>
            <person name="Op den Camp H."/>
            <person name="Overmann J."/>
            <person name="Amann R."/>
            <person name="Jetten M.S.M."/>
            <person name="Mascher T."/>
            <person name="Medema M.H."/>
            <person name="Devos D.P."/>
            <person name="Kaster A.-K."/>
            <person name="Ovreas L."/>
            <person name="Rohde M."/>
            <person name="Galperin M.Y."/>
            <person name="Jogler C."/>
        </authorList>
    </citation>
    <scope>NUCLEOTIDE SEQUENCE [LARGE SCALE GENOMIC DNA]</scope>
    <source>
        <strain evidence="2 3">OJF2</strain>
    </source>
</reference>
<dbReference type="GO" id="GO:0006629">
    <property type="term" value="P:lipid metabolic process"/>
    <property type="evidence" value="ECO:0007669"/>
    <property type="project" value="InterPro"/>
</dbReference>
<accession>A0A5B9W1F7</accession>
<dbReference type="EC" id="3.1.4.46" evidence="2"/>
<proteinExistence type="predicted"/>
<dbReference type="AlphaFoldDB" id="A0A5B9W1F7"/>
<keyword evidence="3" id="KW-1185">Reference proteome</keyword>
<dbReference type="Gene3D" id="3.20.20.190">
    <property type="entry name" value="Phosphatidylinositol (PI) phosphodiesterase"/>
    <property type="match status" value="1"/>
</dbReference>
<dbReference type="Proteomes" id="UP000324233">
    <property type="component" value="Chromosome"/>
</dbReference>
<keyword evidence="2" id="KW-0378">Hydrolase</keyword>
<dbReference type="PANTHER" id="PTHR46211">
    <property type="entry name" value="GLYCEROPHOSPHORYL DIESTER PHOSPHODIESTERASE"/>
    <property type="match status" value="1"/>
</dbReference>
<dbReference type="EMBL" id="CP042997">
    <property type="protein sequence ID" value="QEH34031.1"/>
    <property type="molecule type" value="Genomic_DNA"/>
</dbReference>
<protein>
    <submittedName>
        <fullName evidence="2">Glycerophosphoryl diester phosphodiesterase</fullName>
        <ecNumber evidence="2">3.1.4.46</ecNumber>
    </submittedName>
</protein>
<evidence type="ECO:0000313" key="2">
    <source>
        <dbReference type="EMBL" id="QEH34031.1"/>
    </source>
</evidence>
<feature type="domain" description="GP-PDE" evidence="1">
    <location>
        <begin position="15"/>
        <end position="311"/>
    </location>
</feature>
<dbReference type="InterPro" id="IPR030395">
    <property type="entry name" value="GP_PDE_dom"/>
</dbReference>
<sequence>MSNLLLQLLASGRRPAVVAHRGDSCHAPENTLDAARLAYSAGADAWELDVQLTRDGVPVVVHDEFLGRTTDIATRFAGDPRGAGGFRLSDFDLAEVLTLDGGSWFVRPAGGRRSAVDFGTLGRIPPERRALFESGGVRIPTLAEALGLTVELDWLVNVEIKSFPESPPGLLEAVVRTIRETGSGRRVLVSSFDHRDVARLGELVGEDEPPARGILTETPLFRPAEYTGRLVGAQTYHASSGSLGSGSIAYRRSPSTSSLRGDDIRALREAGIPVLVYTVNDSRPGGLGEHLAGLGVDALITDDPAAMAGRMAEIGRRGLH</sequence>
<dbReference type="InterPro" id="IPR017946">
    <property type="entry name" value="PLC-like_Pdiesterase_TIM-brl"/>
</dbReference>
<dbReference type="Pfam" id="PF03009">
    <property type="entry name" value="GDPD"/>
    <property type="match status" value="1"/>
</dbReference>
<name>A0A5B9W1F7_9BACT</name>
<dbReference type="PROSITE" id="PS51704">
    <property type="entry name" value="GP_PDE"/>
    <property type="match status" value="1"/>
</dbReference>
<dbReference type="GO" id="GO:0008889">
    <property type="term" value="F:glycerophosphodiester phosphodiesterase activity"/>
    <property type="evidence" value="ECO:0007669"/>
    <property type="project" value="UniProtKB-EC"/>
</dbReference>